<dbReference type="OrthoDB" id="119432at2"/>
<name>A0A512B8B4_9BACT</name>
<accession>A0A512B8B4</accession>
<dbReference type="AlphaFoldDB" id="A0A512B8B4"/>
<comment type="similarity">
    <text evidence="1">Belongs to the DinB family.</text>
</comment>
<evidence type="ECO:0000256" key="1">
    <source>
        <dbReference type="ARBA" id="ARBA00008635"/>
    </source>
</evidence>
<evidence type="ECO:0008006" key="6">
    <source>
        <dbReference type="Google" id="ProtNLM"/>
    </source>
</evidence>
<gene>
    <name evidence="4" type="ORF">SAE01_06980</name>
</gene>
<dbReference type="SUPFAM" id="SSF109854">
    <property type="entry name" value="DinB/YfiT-like putative metalloenzymes"/>
    <property type="match status" value="1"/>
</dbReference>
<feature type="binding site" evidence="3">
    <location>
        <position position="136"/>
    </location>
    <ligand>
        <name>a divalent metal cation</name>
        <dbReference type="ChEBI" id="CHEBI:60240"/>
    </ligand>
</feature>
<comment type="caution">
    <text evidence="4">The sequence shown here is derived from an EMBL/GenBank/DDBJ whole genome shotgun (WGS) entry which is preliminary data.</text>
</comment>
<evidence type="ECO:0000256" key="3">
    <source>
        <dbReference type="PIRSR" id="PIRSR607837-1"/>
    </source>
</evidence>
<evidence type="ECO:0000313" key="5">
    <source>
        <dbReference type="Proteomes" id="UP000321513"/>
    </source>
</evidence>
<dbReference type="Gene3D" id="1.20.120.450">
    <property type="entry name" value="dinb family like domain"/>
    <property type="match status" value="1"/>
</dbReference>
<sequence length="170" mass="19421">MTNKEFFIKTWGAEMERTLAAVRGLPTDMSKLDYRCHSKARSASEIIGHMLSHAEAICNAVDTSIANEENGKTFESIDEAASYFEKYAKLLMEKLQSVDDKTWDDQIVEFRVNGNKVFAYPMMNIFWMFMFDIIHHRGQLSTYYRSMGVRNPSIYGPTAEDMEAMAAASN</sequence>
<reference evidence="4 5" key="1">
    <citation type="submission" date="2019-07" db="EMBL/GenBank/DDBJ databases">
        <title>Whole genome shotgun sequence of Segetibacter aerophilus NBRC 106135.</title>
        <authorList>
            <person name="Hosoyama A."/>
            <person name="Uohara A."/>
            <person name="Ohji S."/>
            <person name="Ichikawa N."/>
        </authorList>
    </citation>
    <scope>NUCLEOTIDE SEQUENCE [LARGE SCALE GENOMIC DNA]</scope>
    <source>
        <strain evidence="4 5">NBRC 106135</strain>
    </source>
</reference>
<evidence type="ECO:0000256" key="2">
    <source>
        <dbReference type="ARBA" id="ARBA00022723"/>
    </source>
</evidence>
<dbReference type="Pfam" id="PF05163">
    <property type="entry name" value="DinB"/>
    <property type="match status" value="1"/>
</dbReference>
<proteinExistence type="inferred from homology"/>
<dbReference type="GO" id="GO:0046872">
    <property type="term" value="F:metal ion binding"/>
    <property type="evidence" value="ECO:0007669"/>
    <property type="project" value="UniProtKB-KW"/>
</dbReference>
<dbReference type="InterPro" id="IPR034660">
    <property type="entry name" value="DinB/YfiT-like"/>
</dbReference>
<organism evidence="4 5">
    <name type="scientific">Segetibacter aerophilus</name>
    <dbReference type="NCBI Taxonomy" id="670293"/>
    <lineage>
        <taxon>Bacteria</taxon>
        <taxon>Pseudomonadati</taxon>
        <taxon>Bacteroidota</taxon>
        <taxon>Chitinophagia</taxon>
        <taxon>Chitinophagales</taxon>
        <taxon>Chitinophagaceae</taxon>
        <taxon>Segetibacter</taxon>
    </lineage>
</organism>
<dbReference type="Proteomes" id="UP000321513">
    <property type="component" value="Unassembled WGS sequence"/>
</dbReference>
<protein>
    <recommendedName>
        <fullName evidence="6">Damage-inducible protein DinB</fullName>
    </recommendedName>
</protein>
<feature type="binding site" evidence="3">
    <location>
        <position position="49"/>
    </location>
    <ligand>
        <name>a divalent metal cation</name>
        <dbReference type="ChEBI" id="CHEBI:60240"/>
    </ligand>
</feature>
<dbReference type="InterPro" id="IPR007837">
    <property type="entry name" value="DinB"/>
</dbReference>
<keyword evidence="2 3" id="KW-0479">Metal-binding</keyword>
<dbReference type="RefSeq" id="WP_147202281.1">
    <property type="nucleotide sequence ID" value="NZ_BJYT01000002.1"/>
</dbReference>
<dbReference type="EMBL" id="BJYT01000002">
    <property type="protein sequence ID" value="GEO08202.1"/>
    <property type="molecule type" value="Genomic_DNA"/>
</dbReference>
<keyword evidence="5" id="KW-1185">Reference proteome</keyword>
<evidence type="ECO:0000313" key="4">
    <source>
        <dbReference type="EMBL" id="GEO08202.1"/>
    </source>
</evidence>